<reference evidence="1 2" key="1">
    <citation type="submission" date="2021-12" db="EMBL/GenBank/DDBJ databases">
        <title>Genome sequence of Kibdelosporangium philippinense ATCC 49844.</title>
        <authorList>
            <person name="Fedorov E.A."/>
            <person name="Omeragic M."/>
            <person name="Shalygina K.F."/>
            <person name="Maclea K.S."/>
        </authorList>
    </citation>
    <scope>NUCLEOTIDE SEQUENCE [LARGE SCALE GENOMIC DNA]</scope>
    <source>
        <strain evidence="1 2">ATCC 49844</strain>
    </source>
</reference>
<name>A0ABS8Z118_9PSEU</name>
<keyword evidence="2" id="KW-1185">Reference proteome</keyword>
<dbReference type="Proteomes" id="UP001521150">
    <property type="component" value="Unassembled WGS sequence"/>
</dbReference>
<sequence length="68" mass="7431">MKLTHLGTESGDTGCPSAFATDRGTFLVQGWKVSDPEALAELRRRGMPEYETVVEIPAELLRHFPGAS</sequence>
<protein>
    <recommendedName>
        <fullName evidence="3">YCII-related domain-containing protein</fullName>
    </recommendedName>
</protein>
<dbReference type="RefSeq" id="WP_233722699.1">
    <property type="nucleotide sequence ID" value="NZ_JAJVCN010000001.1"/>
</dbReference>
<organism evidence="1 2">
    <name type="scientific">Kibdelosporangium philippinense</name>
    <dbReference type="NCBI Taxonomy" id="211113"/>
    <lineage>
        <taxon>Bacteria</taxon>
        <taxon>Bacillati</taxon>
        <taxon>Actinomycetota</taxon>
        <taxon>Actinomycetes</taxon>
        <taxon>Pseudonocardiales</taxon>
        <taxon>Pseudonocardiaceae</taxon>
        <taxon>Kibdelosporangium</taxon>
    </lineage>
</organism>
<gene>
    <name evidence="1" type="ORF">LWC34_02105</name>
</gene>
<dbReference type="EMBL" id="JAJVCN010000001">
    <property type="protein sequence ID" value="MCE7001639.1"/>
    <property type="molecule type" value="Genomic_DNA"/>
</dbReference>
<evidence type="ECO:0008006" key="3">
    <source>
        <dbReference type="Google" id="ProtNLM"/>
    </source>
</evidence>
<evidence type="ECO:0000313" key="1">
    <source>
        <dbReference type="EMBL" id="MCE7001639.1"/>
    </source>
</evidence>
<accession>A0ABS8Z118</accession>
<proteinExistence type="predicted"/>
<comment type="caution">
    <text evidence="1">The sequence shown here is derived from an EMBL/GenBank/DDBJ whole genome shotgun (WGS) entry which is preliminary data.</text>
</comment>
<evidence type="ECO:0000313" key="2">
    <source>
        <dbReference type="Proteomes" id="UP001521150"/>
    </source>
</evidence>